<dbReference type="InterPro" id="IPR009362">
    <property type="entry name" value="YhcG_C"/>
</dbReference>
<dbReference type="Pfam" id="PF17761">
    <property type="entry name" value="DUF1016_N"/>
    <property type="match status" value="1"/>
</dbReference>
<organism evidence="3 4">
    <name type="scientific">Cupriavidus nantongensis</name>
    <dbReference type="NCBI Taxonomy" id="1796606"/>
    <lineage>
        <taxon>Bacteria</taxon>
        <taxon>Pseudomonadati</taxon>
        <taxon>Pseudomonadota</taxon>
        <taxon>Betaproteobacteria</taxon>
        <taxon>Burkholderiales</taxon>
        <taxon>Burkholderiaceae</taxon>
        <taxon>Cupriavidus</taxon>
    </lineage>
</organism>
<sequence length="387" mass="43807">MSSKQSSAVTVRAAALPAGYAGIHGGIVELLDAARRATARSVNALMTASYWEIGRRIVEAEQQGKRRAGYGEQLIERLSADLTAQFGRGFSRPNLQQMRSFFLTWPIRQTVSSESSPAPSQGHSLLAQGRPGRLDELAQVFPLPWSAYVRLLMVKDDHARQFYEAEALRGGWSVRQLDRQIDSQFYERTALSKNKAAMLVKCAVPKPADAVTVDDAIKDPLVLEFLDLKDEYSESDLEHALIRRLEDFLLELGDGFTFVGRQRRLRIDQTWYRVDLLFFHRRLRCLVIIDLKLGALTHADVGQMHLYCNYAKEHWTFPEENPPVGLILCADKGHALARYALEGLPNKVMAANYKMVLPDAEVLQKELEKTRRLIESRGTMAPNKRKR</sequence>
<name>A0A142JL64_9BURK</name>
<dbReference type="InterPro" id="IPR011856">
    <property type="entry name" value="tRNA_endonuc-like_dom_sf"/>
</dbReference>
<evidence type="ECO:0000313" key="3">
    <source>
        <dbReference type="EMBL" id="AMR78826.1"/>
    </source>
</evidence>
<feature type="domain" description="YhcG N-terminal" evidence="2">
    <location>
        <begin position="27"/>
        <end position="188"/>
    </location>
</feature>
<dbReference type="RefSeq" id="WP_062800273.1">
    <property type="nucleotide sequence ID" value="NZ_CP014844.1"/>
</dbReference>
<dbReference type="InterPro" id="IPR041527">
    <property type="entry name" value="YhcG_N"/>
</dbReference>
<dbReference type="InterPro" id="IPR053148">
    <property type="entry name" value="PD-DEXK-like_domain"/>
</dbReference>
<dbReference type="PANTHER" id="PTHR30547:SF5">
    <property type="entry name" value="NUCLEASE YHCG-RELATED"/>
    <property type="match status" value="1"/>
</dbReference>
<gene>
    <name evidence="3" type="ORF">A2G96_14340</name>
</gene>
<evidence type="ECO:0008006" key="5">
    <source>
        <dbReference type="Google" id="ProtNLM"/>
    </source>
</evidence>
<dbReference type="KEGG" id="cnan:A2G96_14340"/>
<evidence type="ECO:0000259" key="2">
    <source>
        <dbReference type="Pfam" id="PF17761"/>
    </source>
</evidence>
<keyword evidence="4" id="KW-1185">Reference proteome</keyword>
<dbReference type="OrthoDB" id="9801263at2"/>
<reference evidence="3 4" key="1">
    <citation type="submission" date="2016-03" db="EMBL/GenBank/DDBJ databases">
        <title>Complete genome sequence of a novel chlorpyrifos degrading bacterium, Cupriavidus nantongensis sp. X1.</title>
        <authorList>
            <person name="Fang L."/>
        </authorList>
    </citation>
    <scope>NUCLEOTIDE SEQUENCE [LARGE SCALE GENOMIC DNA]</scope>
    <source>
        <strain evidence="3 4">X1</strain>
    </source>
</reference>
<accession>A0A142JL64</accession>
<dbReference type="PANTHER" id="PTHR30547">
    <property type="entry name" value="UNCHARACTERIZED PROTEIN YHCG-RELATED"/>
    <property type="match status" value="1"/>
</dbReference>
<dbReference type="AlphaFoldDB" id="A0A142JL64"/>
<dbReference type="EMBL" id="CP014844">
    <property type="protein sequence ID" value="AMR78826.1"/>
    <property type="molecule type" value="Genomic_DNA"/>
</dbReference>
<dbReference type="GO" id="GO:0003676">
    <property type="term" value="F:nucleic acid binding"/>
    <property type="evidence" value="ECO:0007669"/>
    <property type="project" value="InterPro"/>
</dbReference>
<dbReference type="Proteomes" id="UP000075238">
    <property type="component" value="Chromosome 1"/>
</dbReference>
<dbReference type="Gene3D" id="3.40.1350.10">
    <property type="match status" value="1"/>
</dbReference>
<evidence type="ECO:0000313" key="4">
    <source>
        <dbReference type="Proteomes" id="UP000075238"/>
    </source>
</evidence>
<proteinExistence type="predicted"/>
<feature type="domain" description="YhcG PDDEXK nuclease" evidence="1">
    <location>
        <begin position="215"/>
        <end position="367"/>
    </location>
</feature>
<protein>
    <recommendedName>
        <fullName evidence="5">DUF1016 domain-containing protein</fullName>
    </recommendedName>
</protein>
<evidence type="ECO:0000259" key="1">
    <source>
        <dbReference type="Pfam" id="PF06250"/>
    </source>
</evidence>
<dbReference type="STRING" id="1796606.A2G96_14340"/>
<dbReference type="Pfam" id="PF06250">
    <property type="entry name" value="YhcG_C"/>
    <property type="match status" value="1"/>
</dbReference>